<dbReference type="Gene3D" id="3.30.70.1070">
    <property type="entry name" value="Sporulation related repeat"/>
    <property type="match status" value="1"/>
</dbReference>
<dbReference type="SUPFAM" id="SSF56601">
    <property type="entry name" value="beta-lactamase/transpeptidase-like"/>
    <property type="match status" value="1"/>
</dbReference>
<evidence type="ECO:0000259" key="13">
    <source>
        <dbReference type="Pfam" id="PF05036"/>
    </source>
</evidence>
<dbReference type="PANTHER" id="PTHR21581:SF6">
    <property type="entry name" value="TRAFFICKING PROTEIN PARTICLE COMPLEX SUBUNIT 12"/>
    <property type="match status" value="1"/>
</dbReference>
<dbReference type="Pfam" id="PF05036">
    <property type="entry name" value="SPOR"/>
    <property type="match status" value="1"/>
</dbReference>
<feature type="domain" description="Peptidase S11 D-alanyl-D-alanine carboxypeptidase A N-terminal" evidence="12">
    <location>
        <begin position="52"/>
        <end position="271"/>
    </location>
</feature>
<dbReference type="InterPro" id="IPR012338">
    <property type="entry name" value="Beta-lactam/transpept-like"/>
</dbReference>
<dbReference type="GO" id="GO:0009252">
    <property type="term" value="P:peptidoglycan biosynthetic process"/>
    <property type="evidence" value="ECO:0007669"/>
    <property type="project" value="UniProtKB-KW"/>
</dbReference>
<dbReference type="AlphaFoldDB" id="Q2IXG2"/>
<evidence type="ECO:0000256" key="6">
    <source>
        <dbReference type="ARBA" id="ARBA00023316"/>
    </source>
</evidence>
<feature type="active site" evidence="7">
    <location>
        <position position="139"/>
    </location>
</feature>
<feature type="region of interest" description="Disordered" evidence="10">
    <location>
        <begin position="356"/>
        <end position="385"/>
    </location>
</feature>
<dbReference type="HOGENOM" id="CLU_027070_1_1_5"/>
<feature type="chain" id="PRO_5004210627" evidence="11">
    <location>
        <begin position="29"/>
        <end position="573"/>
    </location>
</feature>
<protein>
    <submittedName>
        <fullName evidence="14">Serine-type D-Ala-D-Ala carboxypeptidase</fullName>
        <ecNumber evidence="14">3.4.16.4</ecNumber>
    </submittedName>
</protein>
<reference evidence="14 15" key="1">
    <citation type="submission" date="2006-01" db="EMBL/GenBank/DDBJ databases">
        <title>Complete sequence of Rhodopseudomonas palustris HaA2.</title>
        <authorList>
            <consortium name="US DOE Joint Genome Institute"/>
            <person name="Copeland A."/>
            <person name="Lucas S."/>
            <person name="Lapidus A."/>
            <person name="Barry K."/>
            <person name="Detter J.C."/>
            <person name="Glavina T."/>
            <person name="Hammon N."/>
            <person name="Israni S."/>
            <person name="Pitluck S."/>
            <person name="Chain P."/>
            <person name="Malfatti S."/>
            <person name="Shin M."/>
            <person name="Vergez L."/>
            <person name="Schmutz J."/>
            <person name="Larimer F."/>
            <person name="Land M."/>
            <person name="Hauser L."/>
            <person name="Pelletier D.A."/>
            <person name="Kyrpides N."/>
            <person name="Anderson I."/>
            <person name="Oda Y."/>
            <person name="Harwood C.S."/>
            <person name="Richardson P."/>
        </authorList>
    </citation>
    <scope>NUCLEOTIDE SEQUENCE [LARGE SCALE GENOMIC DNA]</scope>
    <source>
        <strain evidence="14 15">HaA2</strain>
    </source>
</reference>
<dbReference type="Gene3D" id="3.40.710.10">
    <property type="entry name" value="DD-peptidase/beta-lactamase superfamily"/>
    <property type="match status" value="1"/>
</dbReference>
<feature type="domain" description="SPOR" evidence="13">
    <location>
        <begin position="492"/>
        <end position="571"/>
    </location>
</feature>
<dbReference type="GO" id="GO:0008360">
    <property type="term" value="P:regulation of cell shape"/>
    <property type="evidence" value="ECO:0007669"/>
    <property type="project" value="UniProtKB-KW"/>
</dbReference>
<organism evidence="14 15">
    <name type="scientific">Rhodopseudomonas palustris (strain HaA2)</name>
    <dbReference type="NCBI Taxonomy" id="316058"/>
    <lineage>
        <taxon>Bacteria</taxon>
        <taxon>Pseudomonadati</taxon>
        <taxon>Pseudomonadota</taxon>
        <taxon>Alphaproteobacteria</taxon>
        <taxon>Hyphomicrobiales</taxon>
        <taxon>Nitrobacteraceae</taxon>
        <taxon>Rhodopseudomonas</taxon>
    </lineage>
</organism>
<keyword evidence="2 11" id="KW-0732">Signal</keyword>
<evidence type="ECO:0000256" key="7">
    <source>
        <dbReference type="PIRSR" id="PIRSR618044-1"/>
    </source>
</evidence>
<evidence type="ECO:0000256" key="9">
    <source>
        <dbReference type="RuleBase" id="RU004016"/>
    </source>
</evidence>
<dbReference type="GO" id="GO:0009002">
    <property type="term" value="F:serine-type D-Ala-D-Ala carboxypeptidase activity"/>
    <property type="evidence" value="ECO:0007669"/>
    <property type="project" value="UniProtKB-EC"/>
</dbReference>
<dbReference type="Proteomes" id="UP000008809">
    <property type="component" value="Chromosome"/>
</dbReference>
<dbReference type="InterPro" id="IPR018044">
    <property type="entry name" value="Peptidase_S11"/>
</dbReference>
<feature type="active site" description="Acyl-ester intermediate" evidence="7">
    <location>
        <position position="79"/>
    </location>
</feature>
<evidence type="ECO:0000256" key="11">
    <source>
        <dbReference type="SAM" id="SignalP"/>
    </source>
</evidence>
<evidence type="ECO:0000256" key="2">
    <source>
        <dbReference type="ARBA" id="ARBA00022729"/>
    </source>
</evidence>
<dbReference type="Pfam" id="PF00768">
    <property type="entry name" value="Peptidase_S11"/>
    <property type="match status" value="1"/>
</dbReference>
<keyword evidence="6" id="KW-0961">Cell wall biogenesis/degradation</keyword>
<dbReference type="PRINTS" id="PR00725">
    <property type="entry name" value="DADACBPTASE1"/>
</dbReference>
<dbReference type="InterPro" id="IPR001967">
    <property type="entry name" value="Peptidase_S11_N"/>
</dbReference>
<evidence type="ECO:0000256" key="3">
    <source>
        <dbReference type="ARBA" id="ARBA00022801"/>
    </source>
</evidence>
<comment type="similarity">
    <text evidence="1 9">Belongs to the peptidase S11 family.</text>
</comment>
<dbReference type="EC" id="3.4.16.4" evidence="14"/>
<dbReference type="InterPro" id="IPR036680">
    <property type="entry name" value="SPOR-like_sf"/>
</dbReference>
<accession>Q2IXG2</accession>
<dbReference type="GO" id="GO:0006508">
    <property type="term" value="P:proteolysis"/>
    <property type="evidence" value="ECO:0007669"/>
    <property type="project" value="InterPro"/>
</dbReference>
<name>Q2IXG2_RHOP2</name>
<evidence type="ECO:0000256" key="5">
    <source>
        <dbReference type="ARBA" id="ARBA00022984"/>
    </source>
</evidence>
<dbReference type="PANTHER" id="PTHR21581">
    <property type="entry name" value="D-ALANYL-D-ALANINE CARBOXYPEPTIDASE"/>
    <property type="match status" value="1"/>
</dbReference>
<dbReference type="STRING" id="316058.RPB_2393"/>
<feature type="binding site" evidence="8">
    <location>
        <position position="241"/>
    </location>
    <ligand>
        <name>substrate</name>
    </ligand>
</feature>
<keyword evidence="15" id="KW-1185">Reference proteome</keyword>
<evidence type="ECO:0000313" key="14">
    <source>
        <dbReference type="EMBL" id="ABD07098.1"/>
    </source>
</evidence>
<evidence type="ECO:0000256" key="4">
    <source>
        <dbReference type="ARBA" id="ARBA00022960"/>
    </source>
</evidence>
<evidence type="ECO:0000256" key="8">
    <source>
        <dbReference type="PIRSR" id="PIRSR618044-2"/>
    </source>
</evidence>
<feature type="signal peptide" evidence="11">
    <location>
        <begin position="1"/>
        <end position="28"/>
    </location>
</feature>
<evidence type="ECO:0000313" key="15">
    <source>
        <dbReference type="Proteomes" id="UP000008809"/>
    </source>
</evidence>
<dbReference type="eggNOG" id="COG1686">
    <property type="taxonomic scope" value="Bacteria"/>
</dbReference>
<keyword evidence="3 14" id="KW-0378">Hydrolase</keyword>
<dbReference type="OrthoDB" id="5291989at2"/>
<gene>
    <name evidence="14" type="ordered locus">RPB_2393</name>
</gene>
<sequence>MHRNTYVSSRVLRVCVLGLATIAGAVIATTDTADARRKHRRHHVERNSYNPAFASIIVDANTGATLSATNPDAVRHPASLTKIMTLYLLFERLEAGKLSLDSEMEVSAHASSQAPTKLGLRPGQTLRVEDAIKALVTRSANDAAVVIAETVGGSEAEFARMMTRKARALGMSRTVYRNSNGLPNDDQVTTARDQSILGRAIQDRFPRYYRYFATTTFNYRGASIRNHNRLLGNVEGVDGIKTGYTRASGFNLVTSMHRGNRFLVGVVLGGRSGGSRDAIMRNLLAENLEKGATRRTVAAIVERSPSSTQVAEDMPDSRPSPTVQVQGAVQVASAAPEPIETVARPAPPAPITRAIATRPEKPEPGPFNSGTIETKPLSLIPGSSEPMKPVRVKTVQVKSAPIKLASAVAAPPVTNTIPPARREIAETSTAAITRAELVQQPANHGTGNGILGVLPASRVAPSNAQAMAAVEPTPAPTSSAVQQNGAIKSVTHTGWIIQVGALESESEAKARLEAARDQARGMLGKADPFTETVVSKGDRKLYRARFAGLGRDEAEAVCRKLKRSDISCFTIKN</sequence>
<dbReference type="RefSeq" id="WP_011441283.1">
    <property type="nucleotide sequence ID" value="NC_007778.1"/>
</dbReference>
<dbReference type="GO" id="GO:0071555">
    <property type="term" value="P:cell wall organization"/>
    <property type="evidence" value="ECO:0007669"/>
    <property type="project" value="UniProtKB-KW"/>
</dbReference>
<keyword evidence="14" id="KW-0121">Carboxypeptidase</keyword>
<evidence type="ECO:0000259" key="12">
    <source>
        <dbReference type="Pfam" id="PF00768"/>
    </source>
</evidence>
<evidence type="ECO:0000256" key="1">
    <source>
        <dbReference type="ARBA" id="ARBA00007164"/>
    </source>
</evidence>
<proteinExistence type="inferred from homology"/>
<keyword evidence="14" id="KW-0645">Protease</keyword>
<evidence type="ECO:0000256" key="10">
    <source>
        <dbReference type="SAM" id="MobiDB-lite"/>
    </source>
</evidence>
<keyword evidence="5" id="KW-0573">Peptidoglycan synthesis</keyword>
<dbReference type="KEGG" id="rpb:RPB_2393"/>
<dbReference type="GO" id="GO:0042834">
    <property type="term" value="F:peptidoglycan binding"/>
    <property type="evidence" value="ECO:0007669"/>
    <property type="project" value="InterPro"/>
</dbReference>
<dbReference type="InterPro" id="IPR007730">
    <property type="entry name" value="SPOR-like_dom"/>
</dbReference>
<dbReference type="EMBL" id="CP000250">
    <property type="protein sequence ID" value="ABD07098.1"/>
    <property type="molecule type" value="Genomic_DNA"/>
</dbReference>
<feature type="active site" description="Proton acceptor" evidence="7">
    <location>
        <position position="82"/>
    </location>
</feature>
<keyword evidence="4" id="KW-0133">Cell shape</keyword>